<comment type="caution">
    <text evidence="1">The sequence shown here is derived from an EMBL/GenBank/DDBJ whole genome shotgun (WGS) entry which is preliminary data.</text>
</comment>
<evidence type="ECO:0000313" key="1">
    <source>
        <dbReference type="EMBL" id="NFV25068.1"/>
    </source>
</evidence>
<proteinExistence type="predicted"/>
<organism evidence="1 2">
    <name type="scientific">Clostridium botulinum</name>
    <dbReference type="NCBI Taxonomy" id="1491"/>
    <lineage>
        <taxon>Bacteria</taxon>
        <taxon>Bacillati</taxon>
        <taxon>Bacillota</taxon>
        <taxon>Clostridia</taxon>
        <taxon>Eubacteriales</taxon>
        <taxon>Clostridiaceae</taxon>
        <taxon>Clostridium</taxon>
    </lineage>
</organism>
<gene>
    <name evidence="1" type="ORF">FDG31_02620</name>
</gene>
<dbReference type="InterPro" id="IPR027417">
    <property type="entry name" value="P-loop_NTPase"/>
</dbReference>
<reference evidence="1 2" key="1">
    <citation type="submission" date="2019-04" db="EMBL/GenBank/DDBJ databases">
        <title>Genome sequencing of Clostridium botulinum Groups I-IV and Clostridium butyricum.</title>
        <authorList>
            <person name="Brunt J."/>
            <person name="Van Vliet A.H.M."/>
            <person name="Stringer S.C."/>
            <person name="Carter A.T."/>
            <person name="Peck M.W."/>
        </authorList>
    </citation>
    <scope>NUCLEOTIDE SEQUENCE [LARGE SCALE GENOMIC DNA]</scope>
    <source>
        <strain evidence="1 2">BL81</strain>
    </source>
</reference>
<name>A0A6B4JK80_CLOBO</name>
<dbReference type="Proteomes" id="UP000486903">
    <property type="component" value="Unassembled WGS sequence"/>
</dbReference>
<dbReference type="RefSeq" id="WP_003369973.1">
    <property type="nucleotide sequence ID" value="NZ_JACBBA010000001.1"/>
</dbReference>
<dbReference type="Gene3D" id="3.40.50.300">
    <property type="entry name" value="P-loop containing nucleotide triphosphate hydrolases"/>
    <property type="match status" value="2"/>
</dbReference>
<dbReference type="AlphaFoldDB" id="A0A6B4JK80"/>
<dbReference type="EMBL" id="SXFB01000001">
    <property type="protein sequence ID" value="NFV25068.1"/>
    <property type="molecule type" value="Genomic_DNA"/>
</dbReference>
<evidence type="ECO:0000313" key="2">
    <source>
        <dbReference type="Proteomes" id="UP000486903"/>
    </source>
</evidence>
<evidence type="ECO:0008006" key="3">
    <source>
        <dbReference type="Google" id="ProtNLM"/>
    </source>
</evidence>
<accession>A0A6B4JK80</accession>
<sequence length="668" mass="77850">MLKVNKLVIKIYYTDNKGNTKSISPVLEFKDGVNFIWDKGKNSVGKSTCINSIFYALGIEELLGAKGSNTMKPVLNRKIELDNIEYIVQETYIFLEISNGKENVTIRRAVKGLKYDTKLIRIYKSKIIQMNKEASYEDYFVHDSGAAQKDIGFHSFLERFIGINLPTVSYNNDRTGKLYLQAIANLFFIEQVKGWTGFNVQKVYYGIKNVEKISIEYILGCDITDVDEKRNNYKIQLKEEKDKWKWTNEKIIERLLTLGDEIEGVHEKYNNFDGDDIENIRVSGKSINQIKKEFIDRIDDINRLKSKSINENIDYIYNDLSEYEIELDNNQRSVEELRNQYSIKKVYHENLEEQLKEIELKIRRYEDIVKLRKLGSDKQFSFLKSRCPVCDNKLQESLLPKEINVDIMSNEENLLFIKDEKKIIEVAISDCKNSLSEFDMTIKLKEIEINELRNKIRIARRDLVEVDNLPSEDIIGKKYLYKEKLNKVVDVENDVEKYWSELKVIYDKINQIDKNIKDLPSSGLSEIDQKKIYKFKNNFRRLLKTFGYSSTNVESINLSEERYAPVSDGFHLMYDSAGSDFIRAVWAYLISLYMTAKGKGNHPGILIFDEPFQQQVSESARVEFINVLRSMGGQTIIATSLQKDEMEKLLNDETNLITINNTFIELSN</sequence>
<protein>
    <recommendedName>
        <fullName evidence="3">Rad50/SbcC-type AAA domain-containing protein</fullName>
    </recommendedName>
</protein>